<evidence type="ECO:0000313" key="3">
    <source>
        <dbReference type="Proteomes" id="UP001596161"/>
    </source>
</evidence>
<name>A0ABW0EBH1_9BACT</name>
<dbReference type="InterPro" id="IPR037523">
    <property type="entry name" value="VOC_core"/>
</dbReference>
<evidence type="ECO:0000313" key="2">
    <source>
        <dbReference type="EMBL" id="MFC5271703.1"/>
    </source>
</evidence>
<accession>A0ABW0EBH1</accession>
<proteinExistence type="predicted"/>
<evidence type="ECO:0000259" key="1">
    <source>
        <dbReference type="PROSITE" id="PS51819"/>
    </source>
</evidence>
<dbReference type="InterPro" id="IPR053863">
    <property type="entry name" value="Glyoxy/Ble-like_N"/>
</dbReference>
<sequence>MTKEIWINLPVKDLTRSREFFTKIGFNVHPHNENNPSMAGMSIGEKKVMIMLVLEETFKTFIRAEIADASQGSEVILSFDAESREEVDEIARKAEAAGGTLFGKPEEIQGWMYGCGFIDPDGHRWNALYMDFSKLPK</sequence>
<dbReference type="SUPFAM" id="SSF54593">
    <property type="entry name" value="Glyoxalase/Bleomycin resistance protein/Dihydroxybiphenyl dioxygenase"/>
    <property type="match status" value="1"/>
</dbReference>
<keyword evidence="3" id="KW-1185">Reference proteome</keyword>
<gene>
    <name evidence="2" type="ORF">ACFPIB_13880</name>
</gene>
<organism evidence="2 3">
    <name type="scientific">Adhaeribacter terreus</name>
    <dbReference type="NCBI Taxonomy" id="529703"/>
    <lineage>
        <taxon>Bacteria</taxon>
        <taxon>Pseudomonadati</taxon>
        <taxon>Bacteroidota</taxon>
        <taxon>Cytophagia</taxon>
        <taxon>Cytophagales</taxon>
        <taxon>Hymenobacteraceae</taxon>
        <taxon>Adhaeribacter</taxon>
    </lineage>
</organism>
<dbReference type="PANTHER" id="PTHR36503">
    <property type="entry name" value="BLR2520 PROTEIN"/>
    <property type="match status" value="1"/>
</dbReference>
<dbReference type="InterPro" id="IPR029068">
    <property type="entry name" value="Glyas_Bleomycin-R_OHBP_Dase"/>
</dbReference>
<dbReference type="Proteomes" id="UP001596161">
    <property type="component" value="Unassembled WGS sequence"/>
</dbReference>
<protein>
    <submittedName>
        <fullName evidence="2">VOC family protein</fullName>
    </submittedName>
</protein>
<reference evidence="3" key="1">
    <citation type="journal article" date="2019" name="Int. J. Syst. Evol. Microbiol.">
        <title>The Global Catalogue of Microorganisms (GCM) 10K type strain sequencing project: providing services to taxonomists for standard genome sequencing and annotation.</title>
        <authorList>
            <consortium name="The Broad Institute Genomics Platform"/>
            <consortium name="The Broad Institute Genome Sequencing Center for Infectious Disease"/>
            <person name="Wu L."/>
            <person name="Ma J."/>
        </authorList>
    </citation>
    <scope>NUCLEOTIDE SEQUENCE [LARGE SCALE GENOMIC DNA]</scope>
    <source>
        <strain evidence="3">KACC 12602</strain>
    </source>
</reference>
<dbReference type="Gene3D" id="3.10.180.10">
    <property type="entry name" value="2,3-Dihydroxybiphenyl 1,2-Dioxygenase, domain 1"/>
    <property type="match status" value="1"/>
</dbReference>
<dbReference type="RefSeq" id="WP_378018062.1">
    <property type="nucleotide sequence ID" value="NZ_JBHSKT010000008.1"/>
</dbReference>
<dbReference type="Pfam" id="PF22677">
    <property type="entry name" value="Ble-like_N"/>
    <property type="match status" value="1"/>
</dbReference>
<comment type="caution">
    <text evidence="2">The sequence shown here is derived from an EMBL/GenBank/DDBJ whole genome shotgun (WGS) entry which is preliminary data.</text>
</comment>
<dbReference type="PANTHER" id="PTHR36503:SF2">
    <property type="entry name" value="BLR2408 PROTEIN"/>
    <property type="match status" value="1"/>
</dbReference>
<dbReference type="PROSITE" id="PS51819">
    <property type="entry name" value="VOC"/>
    <property type="match status" value="1"/>
</dbReference>
<dbReference type="EMBL" id="JBHSKT010000008">
    <property type="protein sequence ID" value="MFC5271703.1"/>
    <property type="molecule type" value="Genomic_DNA"/>
</dbReference>
<feature type="domain" description="VOC" evidence="1">
    <location>
        <begin position="3"/>
        <end position="130"/>
    </location>
</feature>